<dbReference type="Proteomes" id="UP000095751">
    <property type="component" value="Unassembled WGS sequence"/>
</dbReference>
<sequence>MDSIVQLIRNGLCCIKDWNIFSNNIPQLYDSTVTTTLLKSLLSFLPVDVITKLLLEDEEQHPFHLTTPLELIISITQLYACLSCTYGGIILCWTSVGKLKRIVSLLEHRLLSSADTASKNVNSNSTTALATRLINESLIKESKLAMKNCFIGTLITPIGISFFWLFCNSIHVTEAGTIGGLTALIDALTIMEICLIPLLYYMIIDANQYFLTKSETINCITTLSSNAGASFNTSYVNITRYELIQSGWVPYWESGTSPIASSGGDLLFEKEMKLVEQTLSLYFPTSTSSSSSSDDKNENEKEQKIRQEAIDSSINEMTKSVQELSFKGYREYVYFVLNFAAFYGYLMAIICFYYPDDTAQPTWMQHMKFNVTNNDADWTGNFVGDLMWTIEPIIILFVSPYYIASLAAAAVTKTKAKKLSSSSSSTNKTKKE</sequence>
<evidence type="ECO:0000313" key="3">
    <source>
        <dbReference type="EMBL" id="OEU07657.1"/>
    </source>
</evidence>
<protein>
    <submittedName>
        <fullName evidence="3">Uncharacterized protein</fullName>
    </submittedName>
</protein>
<proteinExistence type="predicted"/>
<feature type="transmembrane region" description="Helical" evidence="2">
    <location>
        <begin position="149"/>
        <end position="166"/>
    </location>
</feature>
<evidence type="ECO:0000256" key="2">
    <source>
        <dbReference type="SAM" id="Phobius"/>
    </source>
</evidence>
<keyword evidence="2" id="KW-1133">Transmembrane helix</keyword>
<feature type="compositionally biased region" description="Basic and acidic residues" evidence="1">
    <location>
        <begin position="293"/>
        <end position="309"/>
    </location>
</feature>
<keyword evidence="4" id="KW-1185">Reference proteome</keyword>
<organism evidence="3 4">
    <name type="scientific">Fragilariopsis cylindrus CCMP1102</name>
    <dbReference type="NCBI Taxonomy" id="635003"/>
    <lineage>
        <taxon>Eukaryota</taxon>
        <taxon>Sar</taxon>
        <taxon>Stramenopiles</taxon>
        <taxon>Ochrophyta</taxon>
        <taxon>Bacillariophyta</taxon>
        <taxon>Bacillariophyceae</taxon>
        <taxon>Bacillariophycidae</taxon>
        <taxon>Bacillariales</taxon>
        <taxon>Bacillariaceae</taxon>
        <taxon>Fragilariopsis</taxon>
    </lineage>
</organism>
<reference evidence="3 4" key="1">
    <citation type="submission" date="2016-09" db="EMBL/GenBank/DDBJ databases">
        <title>Extensive genetic diversity and differential bi-allelic expression allows diatom success in the polar Southern Ocean.</title>
        <authorList>
            <consortium name="DOE Joint Genome Institute"/>
            <person name="Mock T."/>
            <person name="Otillar R.P."/>
            <person name="Strauss J."/>
            <person name="Dupont C."/>
            <person name="Frickenhaus S."/>
            <person name="Maumus F."/>
            <person name="Mcmullan M."/>
            <person name="Sanges R."/>
            <person name="Schmutz J."/>
            <person name="Toseland A."/>
            <person name="Valas R."/>
            <person name="Veluchamy A."/>
            <person name="Ward B.J."/>
            <person name="Allen A."/>
            <person name="Barry K."/>
            <person name="Falciatore A."/>
            <person name="Ferrante M."/>
            <person name="Fortunato A.E."/>
            <person name="Gloeckner G."/>
            <person name="Gruber A."/>
            <person name="Hipkin R."/>
            <person name="Janech M."/>
            <person name="Kroth P."/>
            <person name="Leese F."/>
            <person name="Lindquist E."/>
            <person name="Lyon B.R."/>
            <person name="Martin J."/>
            <person name="Mayer C."/>
            <person name="Parker M."/>
            <person name="Quesneville H."/>
            <person name="Raymond J."/>
            <person name="Uhlig C."/>
            <person name="Valentin K.U."/>
            <person name="Worden A.Z."/>
            <person name="Armbrust E.V."/>
            <person name="Bowler C."/>
            <person name="Green B."/>
            <person name="Moulton V."/>
            <person name="Van Oosterhout C."/>
            <person name="Grigoriev I."/>
        </authorList>
    </citation>
    <scope>NUCLEOTIDE SEQUENCE [LARGE SCALE GENOMIC DNA]</scope>
    <source>
        <strain evidence="3 4">CCMP1102</strain>
    </source>
</reference>
<feature type="transmembrane region" description="Helical" evidence="2">
    <location>
        <begin position="332"/>
        <end position="355"/>
    </location>
</feature>
<gene>
    <name evidence="3" type="ORF">FRACYDRAFT_197246</name>
</gene>
<feature type="transmembrane region" description="Helical" evidence="2">
    <location>
        <begin position="393"/>
        <end position="412"/>
    </location>
</feature>
<dbReference type="EMBL" id="KV784384">
    <property type="protein sequence ID" value="OEU07657.1"/>
    <property type="molecule type" value="Genomic_DNA"/>
</dbReference>
<dbReference type="InParanoid" id="A0A1E7EPF7"/>
<feature type="transmembrane region" description="Helical" evidence="2">
    <location>
        <begin position="178"/>
        <end position="203"/>
    </location>
</feature>
<dbReference type="KEGG" id="fcy:FRACYDRAFT_197246"/>
<evidence type="ECO:0000256" key="1">
    <source>
        <dbReference type="SAM" id="MobiDB-lite"/>
    </source>
</evidence>
<dbReference type="OrthoDB" id="44117at2759"/>
<keyword evidence="2" id="KW-0472">Membrane</keyword>
<dbReference type="AlphaFoldDB" id="A0A1E7EPF7"/>
<name>A0A1E7EPF7_9STRA</name>
<feature type="region of interest" description="Disordered" evidence="1">
    <location>
        <begin position="284"/>
        <end position="309"/>
    </location>
</feature>
<evidence type="ECO:0000313" key="4">
    <source>
        <dbReference type="Proteomes" id="UP000095751"/>
    </source>
</evidence>
<keyword evidence="2" id="KW-0812">Transmembrane</keyword>
<accession>A0A1E7EPF7</accession>
<feature type="transmembrane region" description="Helical" evidence="2">
    <location>
        <begin position="71"/>
        <end position="93"/>
    </location>
</feature>